<dbReference type="PANTHER" id="PTHR13159">
    <property type="entry name" value="RADIAL SPOKEHEAD-RELATED"/>
    <property type="match status" value="1"/>
</dbReference>
<dbReference type="GO" id="GO:0001534">
    <property type="term" value="C:radial spoke"/>
    <property type="evidence" value="ECO:0007669"/>
    <property type="project" value="InterPro"/>
</dbReference>
<dbReference type="CTD" id="345895"/>
<feature type="region of interest" description="Disordered" evidence="6">
    <location>
        <begin position="61"/>
        <end position="149"/>
    </location>
</feature>
<feature type="region of interest" description="Disordered" evidence="6">
    <location>
        <begin position="622"/>
        <end position="647"/>
    </location>
</feature>
<dbReference type="OrthoDB" id="272202at2759"/>
<name>A0A2Y9JJJ9_ENHLU</name>
<dbReference type="GO" id="GO:0035082">
    <property type="term" value="P:axoneme assembly"/>
    <property type="evidence" value="ECO:0007669"/>
    <property type="project" value="TreeGrafter"/>
</dbReference>
<feature type="region of interest" description="Disordered" evidence="6">
    <location>
        <begin position="738"/>
        <end position="780"/>
    </location>
</feature>
<gene>
    <name evidence="8" type="primary">LOC111147817</name>
</gene>
<comment type="subcellular location">
    <subcellularLocation>
        <location evidence="1">Cytoplasm</location>
        <location evidence="1">Cytoskeleton</location>
        <location evidence="1">Cilium axoneme</location>
    </subcellularLocation>
</comment>
<evidence type="ECO:0000256" key="3">
    <source>
        <dbReference type="ARBA" id="ARBA00023069"/>
    </source>
</evidence>
<evidence type="ECO:0000256" key="6">
    <source>
        <dbReference type="SAM" id="MobiDB-lite"/>
    </source>
</evidence>
<dbReference type="GO" id="GO:0060294">
    <property type="term" value="P:cilium movement involved in cell motility"/>
    <property type="evidence" value="ECO:0007669"/>
    <property type="project" value="InterPro"/>
</dbReference>
<dbReference type="STRING" id="391180.A0A2Y9JJJ9"/>
<feature type="compositionally biased region" description="Acidic residues" evidence="6">
    <location>
        <begin position="765"/>
        <end position="780"/>
    </location>
</feature>
<feature type="compositionally biased region" description="Acidic residues" evidence="6">
    <location>
        <begin position="623"/>
        <end position="645"/>
    </location>
</feature>
<evidence type="ECO:0000256" key="2">
    <source>
        <dbReference type="ARBA" id="ARBA00022490"/>
    </source>
</evidence>
<dbReference type="Pfam" id="PF04712">
    <property type="entry name" value="Radial_spoke"/>
    <property type="match status" value="1"/>
</dbReference>
<keyword evidence="5" id="KW-0966">Cell projection</keyword>
<dbReference type="InterPro" id="IPR006802">
    <property type="entry name" value="Radial_spoke"/>
</dbReference>
<feature type="compositionally biased region" description="Polar residues" evidence="6">
    <location>
        <begin position="188"/>
        <end position="211"/>
    </location>
</feature>
<dbReference type="CDD" id="cd22963">
    <property type="entry name" value="DD_CrRSP4-like"/>
    <property type="match status" value="1"/>
</dbReference>
<keyword evidence="7" id="KW-1185">Reference proteome</keyword>
<reference evidence="8" key="1">
    <citation type="submission" date="2025-08" db="UniProtKB">
        <authorList>
            <consortium name="RefSeq"/>
        </authorList>
    </citation>
    <scope>IDENTIFICATION</scope>
    <source>
        <tissue evidence="8">Blood</tissue>
    </source>
</reference>
<dbReference type="GeneID" id="111147817"/>
<protein>
    <submittedName>
        <fullName evidence="8">Radial spoke head protein 4 homolog A isoform X1</fullName>
    </submittedName>
</protein>
<feature type="compositionally biased region" description="Basic and acidic residues" evidence="6">
    <location>
        <begin position="68"/>
        <end position="84"/>
    </location>
</feature>
<feature type="region of interest" description="Disordered" evidence="6">
    <location>
        <begin position="172"/>
        <end position="211"/>
    </location>
</feature>
<evidence type="ECO:0000256" key="5">
    <source>
        <dbReference type="ARBA" id="ARBA00023273"/>
    </source>
</evidence>
<feature type="region of interest" description="Disordered" evidence="6">
    <location>
        <begin position="430"/>
        <end position="465"/>
    </location>
</feature>
<feature type="compositionally biased region" description="Basic and acidic residues" evidence="6">
    <location>
        <begin position="178"/>
        <end position="187"/>
    </location>
</feature>
<dbReference type="AlphaFoldDB" id="A0A2Y9JJJ9"/>
<keyword evidence="2" id="KW-0963">Cytoplasm</keyword>
<evidence type="ECO:0000256" key="1">
    <source>
        <dbReference type="ARBA" id="ARBA00004430"/>
    </source>
</evidence>
<evidence type="ECO:0000313" key="8">
    <source>
        <dbReference type="RefSeq" id="XP_022359774.1"/>
    </source>
</evidence>
<accession>A0A2Y9JJJ9</accession>
<keyword evidence="4" id="KW-0206">Cytoskeleton</keyword>
<proteinExistence type="predicted"/>
<feature type="compositionally biased region" description="Low complexity" evidence="6">
    <location>
        <begin position="93"/>
        <end position="104"/>
    </location>
</feature>
<dbReference type="RefSeq" id="XP_022359774.1">
    <property type="nucleotide sequence ID" value="XM_022504066.1"/>
</dbReference>
<keyword evidence="3" id="KW-0969">Cilium</keyword>
<dbReference type="KEGG" id="elk:111147817"/>
<sequence>MCVVSLRGNLAWGCYGDRTLQLAEPLVPRNRLADLSKAATLPFYICIPPSSRTSFFLTPSMEDLTSPKQDKENQELGEARRPWEEIAASSQDPESGLSEPLESEQWLETGPQPRSSPPQSPQSRASPPLDDVRGPGAPSPPSPAPEASFIPSTLALAGQQLAAPWQSDRTIDVNPKAETPRSHHLEQSDQGESTAPQTCQSEGDTFQQSQQTERHLYGPEDVSDNNSKQKELRFNIFQEEDSNSNYELDHTESGVSEGAPSLLEIAIQSAKAYLLKTSSKSGLNLYDHLSDMLTKVLDERPENAVDIIESISQDVKMAHFRKKLDTLQNENEMLPIYETAEKQKALFLQGNLEGVDQELEDEIAENSLPNVMESAFYFEQAGVGLGTDETYRIFLALKQLTDTHPIQRCRFWGKILGLEMNYIVAEVEFREGEDEEDVEDEDVTEERDDGDSDAEENDEDELPRTFYKTPQVIPKEENRTGANKYVYFVCNEPGGPWVKLPSVTPAQIVTARKIKKFFTGRLETPIVSYPPFPGNESNYLRAQIARISAGTHVSPLGFYQFGEEEGEEEEEVEGRRDSFEENPDFEGIQVIDLVESLSNWVHHVQHILSQGRCNWFNPIQKSEEEEEEEDEEKEEEKGEEPEYMEQEVGPPLLTPISEDIEIQNIPPWTTRLSSTLIPQYAIAVLRSNLWPGAYAFSNGKKFENFYIGWGHKYSPDNYTPPPPPPVYQEYPSGAEITEMDDPSVEEEQASRAAREAAVLPVAEMGESEEDEDEDDDSDQE</sequence>
<evidence type="ECO:0000313" key="7">
    <source>
        <dbReference type="Proteomes" id="UP000248482"/>
    </source>
</evidence>
<evidence type="ECO:0000256" key="4">
    <source>
        <dbReference type="ARBA" id="ARBA00023212"/>
    </source>
</evidence>
<dbReference type="Proteomes" id="UP000248482">
    <property type="component" value="Unplaced"/>
</dbReference>
<feature type="compositionally biased region" description="Acidic residues" evidence="6">
    <location>
        <begin position="431"/>
        <end position="461"/>
    </location>
</feature>
<feature type="compositionally biased region" description="Acidic residues" evidence="6">
    <location>
        <begin position="738"/>
        <end position="747"/>
    </location>
</feature>
<dbReference type="PANTHER" id="PTHR13159:SF4">
    <property type="entry name" value="RADIAL SPOKE HEAD PROTEIN 4 HOMOLOG A"/>
    <property type="match status" value="1"/>
</dbReference>
<organism evidence="7 8">
    <name type="scientific">Enhydra lutris kenyoni</name>
    <name type="common">northern sea otter</name>
    <dbReference type="NCBI Taxonomy" id="391180"/>
    <lineage>
        <taxon>Eukaryota</taxon>
        <taxon>Metazoa</taxon>
        <taxon>Chordata</taxon>
        <taxon>Craniata</taxon>
        <taxon>Vertebrata</taxon>
        <taxon>Euteleostomi</taxon>
        <taxon>Mammalia</taxon>
        <taxon>Eutheria</taxon>
        <taxon>Laurasiatheria</taxon>
        <taxon>Carnivora</taxon>
        <taxon>Caniformia</taxon>
        <taxon>Musteloidea</taxon>
        <taxon>Mustelidae</taxon>
        <taxon>Lutrinae</taxon>
        <taxon>Enhydra</taxon>
    </lineage>
</organism>